<dbReference type="STRING" id="40754.THII_1574"/>
<keyword evidence="2" id="KW-0677">Repeat</keyword>
<feature type="repeat" description="WD" evidence="3">
    <location>
        <begin position="1428"/>
        <end position="1469"/>
    </location>
</feature>
<protein>
    <submittedName>
        <fullName evidence="7">TIR domain-containing protein</fullName>
    </submittedName>
</protein>
<dbReference type="InterPro" id="IPR020472">
    <property type="entry name" value="WD40_PAC1"/>
</dbReference>
<dbReference type="Pfam" id="PF00400">
    <property type="entry name" value="WD40"/>
    <property type="match status" value="16"/>
</dbReference>
<feature type="repeat" description="WD" evidence="3">
    <location>
        <begin position="1170"/>
        <end position="1211"/>
    </location>
</feature>
<gene>
    <name evidence="7" type="ORF">THII_1574</name>
</gene>
<evidence type="ECO:0000313" key="7">
    <source>
        <dbReference type="EMBL" id="BAP55871.1"/>
    </source>
</evidence>
<proteinExistence type="predicted"/>
<dbReference type="InterPro" id="IPR036322">
    <property type="entry name" value="WD40_repeat_dom_sf"/>
</dbReference>
<dbReference type="SMART" id="SM00320">
    <property type="entry name" value="WD40"/>
    <property type="match status" value="16"/>
</dbReference>
<dbReference type="HOGENOM" id="CLU_233698_0_0_6"/>
<dbReference type="CDD" id="cd00200">
    <property type="entry name" value="WD40"/>
    <property type="match status" value="2"/>
</dbReference>
<dbReference type="SUPFAM" id="SSF52200">
    <property type="entry name" value="Toll/Interleukin receptor TIR domain"/>
    <property type="match status" value="3"/>
</dbReference>
<feature type="domain" description="TIR" evidence="6">
    <location>
        <begin position="8"/>
        <end position="142"/>
    </location>
</feature>
<feature type="region of interest" description="Disordered" evidence="5">
    <location>
        <begin position="939"/>
        <end position="1101"/>
    </location>
</feature>
<name>A0A090BUX6_9GAMM</name>
<feature type="repeat" description="WD" evidence="3">
    <location>
        <begin position="1599"/>
        <end position="1640"/>
    </location>
</feature>
<feature type="repeat" description="WD" evidence="3">
    <location>
        <begin position="1805"/>
        <end position="1838"/>
    </location>
</feature>
<feature type="coiled-coil region" evidence="4">
    <location>
        <begin position="673"/>
        <end position="700"/>
    </location>
</feature>
<dbReference type="InterPro" id="IPR000157">
    <property type="entry name" value="TIR_dom"/>
</dbReference>
<feature type="repeat" description="WD" evidence="3">
    <location>
        <begin position="1302"/>
        <end position="1343"/>
    </location>
</feature>
<dbReference type="EMBL" id="AP014633">
    <property type="protein sequence ID" value="BAP55871.1"/>
    <property type="molecule type" value="Genomic_DNA"/>
</dbReference>
<organism evidence="7 8">
    <name type="scientific">Thioploca ingrica</name>
    <dbReference type="NCBI Taxonomy" id="40754"/>
    <lineage>
        <taxon>Bacteria</taxon>
        <taxon>Pseudomonadati</taxon>
        <taxon>Pseudomonadota</taxon>
        <taxon>Gammaproteobacteria</taxon>
        <taxon>Thiotrichales</taxon>
        <taxon>Thiotrichaceae</taxon>
        <taxon>Thioploca</taxon>
    </lineage>
</organism>
<feature type="compositionally biased region" description="Basic and acidic residues" evidence="5">
    <location>
        <begin position="977"/>
        <end position="987"/>
    </location>
</feature>
<dbReference type="InterPro" id="IPR001680">
    <property type="entry name" value="WD40_rpt"/>
</dbReference>
<evidence type="ECO:0000256" key="2">
    <source>
        <dbReference type="ARBA" id="ARBA00022737"/>
    </source>
</evidence>
<feature type="repeat" description="WD" evidence="3">
    <location>
        <begin position="1645"/>
        <end position="1678"/>
    </location>
</feature>
<dbReference type="PROSITE" id="PS50104">
    <property type="entry name" value="TIR"/>
    <property type="match status" value="3"/>
</dbReference>
<dbReference type="InterPro" id="IPR019775">
    <property type="entry name" value="WD40_repeat_CS"/>
</dbReference>
<keyword evidence="8" id="KW-1185">Reference proteome</keyword>
<dbReference type="PANTHER" id="PTHR19879">
    <property type="entry name" value="TRANSCRIPTION INITIATION FACTOR TFIID"/>
    <property type="match status" value="1"/>
</dbReference>
<feature type="repeat" description="WD" evidence="3">
    <location>
        <begin position="1212"/>
        <end position="1253"/>
    </location>
</feature>
<feature type="repeat" description="WD" evidence="3">
    <location>
        <begin position="1386"/>
        <end position="1427"/>
    </location>
</feature>
<keyword evidence="4" id="KW-0175">Coiled coil</keyword>
<dbReference type="KEGG" id="tig:THII_1574"/>
<evidence type="ECO:0000256" key="4">
    <source>
        <dbReference type="SAM" id="Coils"/>
    </source>
</evidence>
<evidence type="ECO:0000256" key="5">
    <source>
        <dbReference type="SAM" id="MobiDB-lite"/>
    </source>
</evidence>
<dbReference type="SUPFAM" id="SSF50978">
    <property type="entry name" value="WD40 repeat-like"/>
    <property type="match status" value="1"/>
</dbReference>
<feature type="repeat" description="WD" evidence="3">
    <location>
        <begin position="1552"/>
        <end position="1592"/>
    </location>
</feature>
<sequence length="2013" mass="227422">MSKFSPTPFKDLFISYGRRESLGFVGRLHQQLKFKGYDAWFDKVNIPDGEDYAARINHGIESAHNFAYIMAPRCLTSPYCLLELEYARFLGKRVIPLNQMVIFQTPVQTLAVGDQQILHHFYQYHGLPDPQIQTTQDVLERSHFLIGKTDWLDAKEQLSNADCDQLRQWAQTYENFWNKHDDRDYLQSFEFPSFGLTIDPLVSIVERMITVLDRHRSYVHQHTELLALALDWQQHQRATHYLIVGKERIAAEQWLLTHFQAGEQPPCQPNALQCEFICEARKNAENRLIDVFVCYDSQDRAIRDPIVQALSRYAITTWTHDQDIQKGTDFARAIEQGIENADNFLLLISPQSAVSEYVQRELAHALKYHKRIIPLRIAPTDPAHLHPTLRHLQSLTFQDGVIDELVTLLNQDKTYHEQHKILLARALKWLAEDKKPAFLLRGYNLENAKTWLRLNESRQLHQPTRFHHHFINASEAVKGQLGTDVFISYSRKDGDFARRLNLAFQEAGKTTWFDQESISSGVDFETEIFKGIRSADNFLFILSPDAVTSEYCEREVNYAAEHHKRFIPVLWRDPPHEHLPAILQRLQWLDFQHSPFDKTFPELIQALELDRDYTHQHTLWQQRASDWDDNNRHPDFLLNKTACANALNWLQPVEQSQKQPQPTALQQTFIYISQHAIEQAEAAEQQRRAHELQIEQEARHAMTQLLIQERQSAKRQRIFMLLMGIAFVISLMAGSYAFEQKEKVEQQRLKIGQQKQQVEQKKQQVEQQKAQIEQALQQAKQSQLETEQQRHLAQHALLKAQQEEQKVKQALAQTQQQKQIAEQERTNALEQEKYAKHQAQLAENARQQAEIHQQQAQREAKRAKIQAQIAQQEHQYADQQTLIAYYQAKRAQQQTQIANYQASRAQQQTQIAQQEKGHAVRQTWLTQEQALIAQSQTEIANQQKDEANRAKQRTQEALEETQQAQQQTQQALAQAKQAEKKAKDQEQIAKQQAEDAQEQRDEANIQKQNAEQQRQKAELAQKDAQQAEQKAREQEQLAKQQADEAQRQRNNAEQKRQDAEQAEQKAREQEQLAKQQTEEAQRQREEANIAKQDAQEQEQWANNEAKRNNSLLLATQAQDAFNKQDFLSAAVLALSGLPKPPEFKYRPYVGQAGLILSEVLRKIPSSSLLLQGHKGWVNTVAFSPDGTRIVTASKDETAFVWNSTTGELLFVLQGHEQRVTTAAFSPDGTRIVTVSSDGTARVWDLTTGKYLLENSAILQKDEVKVNTATFSPDGTRIVTASEDGTASVWESATGKFLTVLKDEEQEQGFTAAVFSPNGKQVVTASYDGTALVWDLATGTHRPRLQGHEQKVTTAIFSPDGTRVVTASADGTARVWNLTTETSPTILQGHKQEVTSVAFSPDGTHIVTASADGTARVWDTDTGTLLTTLRGHEQGVTSVAFSPDGTQVVTTSDDKTARVWDVATGEPLIVLPESTFAAFSPDGMRIVTASKNTARVWNLAPEKFLTILPEPKNKVNTAAFSPDGKRIVTASSDKTARVWNIATGKDPIVLQVLEGHTKAVTNAAFSSDGARVVTISENTAYVWDVATGSLLAKLPETNEKMTNDDKLTTAAFSSDGRYVITVSTDKSARIWDITTKTTQLILQNSTTAAFSPDGTRVVTASTDGTAHVWDAVTGNLLTDLQGHKNTVNTITFSRNGIRVVTASDDGTARVWDIITGESLIVLTGHENTVTTAAFSPDGMHVVTASTDHTARVWDAITGNLLADLRGHKGNVTTAAFSSDGTLVVTASTDGTARVWDVATGEPLTVLEGQKDTATTAAFSPDGKRVVMVSGDKIARVWDIFTHWPDLIEHAWQRIWPVATPTQRKQLLFYLLDLDPAILNNSDDPQVLRYLWQKVTQQSFTPAQAQQQAWSLYLLEVAWERLTWPEVESGQLEAFLDAAINIVGDAWQPVTLEQRLVWQQWAPNYYSTLVLKALETVWNQGTLAQQQQFFFQLAAVMPFYPSQLGAPNESTLLDY</sequence>
<feature type="coiled-coil region" evidence="4">
    <location>
        <begin position="741"/>
        <end position="873"/>
    </location>
</feature>
<feature type="domain" description="TIR" evidence="6">
    <location>
        <begin position="481"/>
        <end position="607"/>
    </location>
</feature>
<feature type="compositionally biased region" description="Basic and acidic residues" evidence="5">
    <location>
        <begin position="943"/>
        <end position="956"/>
    </location>
</feature>
<feature type="repeat" description="WD" evidence="3">
    <location>
        <begin position="1721"/>
        <end position="1762"/>
    </location>
</feature>
<dbReference type="PRINTS" id="PR00320">
    <property type="entry name" value="GPROTEINBRPT"/>
</dbReference>
<feature type="compositionally biased region" description="Basic and acidic residues" evidence="5">
    <location>
        <begin position="1029"/>
        <end position="1088"/>
    </location>
</feature>
<feature type="domain" description="TIR" evidence="6">
    <location>
        <begin position="287"/>
        <end position="409"/>
    </location>
</feature>
<dbReference type="SUPFAM" id="SSF50998">
    <property type="entry name" value="Quinoprotein alcohol dehydrogenase-like"/>
    <property type="match status" value="2"/>
</dbReference>
<evidence type="ECO:0000256" key="3">
    <source>
        <dbReference type="PROSITE-ProRule" id="PRU00221"/>
    </source>
</evidence>
<dbReference type="InterPro" id="IPR011047">
    <property type="entry name" value="Quinoprotein_ADH-like_sf"/>
</dbReference>
<evidence type="ECO:0000313" key="8">
    <source>
        <dbReference type="Proteomes" id="UP000031623"/>
    </source>
</evidence>
<keyword evidence="1 3" id="KW-0853">WD repeat</keyword>
<feature type="repeat" description="WD" evidence="3">
    <location>
        <begin position="1679"/>
        <end position="1720"/>
    </location>
</feature>
<evidence type="ECO:0000256" key="1">
    <source>
        <dbReference type="ARBA" id="ARBA00022574"/>
    </source>
</evidence>
<dbReference type="GO" id="GO:0007165">
    <property type="term" value="P:signal transduction"/>
    <property type="evidence" value="ECO:0007669"/>
    <property type="project" value="InterPro"/>
</dbReference>
<feature type="repeat" description="WD" evidence="3">
    <location>
        <begin position="1507"/>
        <end position="1548"/>
    </location>
</feature>
<dbReference type="Gene3D" id="3.40.50.10140">
    <property type="entry name" value="Toll/interleukin-1 receptor homology (TIR) domain"/>
    <property type="match status" value="3"/>
</dbReference>
<feature type="repeat" description="WD" evidence="3">
    <location>
        <begin position="1344"/>
        <end position="1385"/>
    </location>
</feature>
<dbReference type="PROSITE" id="PS50082">
    <property type="entry name" value="WD_REPEATS_2"/>
    <property type="match status" value="15"/>
</dbReference>
<dbReference type="SMART" id="SM00255">
    <property type="entry name" value="TIR"/>
    <property type="match status" value="2"/>
</dbReference>
<dbReference type="Gene3D" id="2.130.10.10">
    <property type="entry name" value="YVTN repeat-like/Quinoprotein amine dehydrogenase"/>
    <property type="match status" value="6"/>
</dbReference>
<dbReference type="Proteomes" id="UP000031623">
    <property type="component" value="Chromosome"/>
</dbReference>
<feature type="compositionally biased region" description="Low complexity" evidence="5">
    <location>
        <begin position="960"/>
        <end position="976"/>
    </location>
</feature>
<dbReference type="PROSITE" id="PS50294">
    <property type="entry name" value="WD_REPEATS_REGION"/>
    <property type="match status" value="13"/>
</dbReference>
<accession>A0A090BUX6</accession>
<dbReference type="InterPro" id="IPR035897">
    <property type="entry name" value="Toll_tir_struct_dom_sf"/>
</dbReference>
<dbReference type="PROSITE" id="PS00678">
    <property type="entry name" value="WD_REPEATS_1"/>
    <property type="match status" value="11"/>
</dbReference>
<feature type="repeat" description="WD" evidence="3">
    <location>
        <begin position="1763"/>
        <end position="1804"/>
    </location>
</feature>
<feature type="repeat" description="WD" evidence="3">
    <location>
        <begin position="1258"/>
        <end position="1299"/>
    </location>
</feature>
<dbReference type="PANTHER" id="PTHR19879:SF9">
    <property type="entry name" value="TRANSCRIPTION INITIATION FACTOR TFIID SUBUNIT 5"/>
    <property type="match status" value="1"/>
</dbReference>
<reference evidence="7 8" key="1">
    <citation type="journal article" date="2014" name="ISME J.">
        <title>Ecophysiology of Thioploca ingrica as revealed by the complete genome sequence supplemented with proteomic evidence.</title>
        <authorList>
            <person name="Kojima H."/>
            <person name="Ogura Y."/>
            <person name="Yamamoto N."/>
            <person name="Togashi T."/>
            <person name="Mori H."/>
            <person name="Watanabe T."/>
            <person name="Nemoto F."/>
            <person name="Kurokawa K."/>
            <person name="Hayashi T."/>
            <person name="Fukui M."/>
        </authorList>
    </citation>
    <scope>NUCLEOTIDE SEQUENCE [LARGE SCALE GENOMIC DNA]</scope>
</reference>
<dbReference type="Pfam" id="PF13676">
    <property type="entry name" value="TIR_2"/>
    <property type="match status" value="3"/>
</dbReference>
<dbReference type="OrthoDB" id="511103at2"/>
<dbReference type="InterPro" id="IPR015943">
    <property type="entry name" value="WD40/YVTN_repeat-like_dom_sf"/>
</dbReference>
<evidence type="ECO:0000259" key="6">
    <source>
        <dbReference type="PROSITE" id="PS50104"/>
    </source>
</evidence>